<sequence length="181" mass="21054">MIFDWDNTKNESLKSERNISFERVVIEIESGPALDILKHPNMKKYPNQILIIAEIDNYAWVVPAIETKDVFFFKTAYPSRKYTNISTGGKFMKYKLSQEEKDLESSIERNEWKSVDNKAQYLKKFKSAAKNTLLKDKRMNIRIAGKDIQLLKTKALEIGIPYQTLVSSILHQYVTGKLTER</sequence>
<evidence type="ECO:0000313" key="1">
    <source>
        <dbReference type="EMBL" id="ALO27693.1"/>
    </source>
</evidence>
<dbReference type="Proteomes" id="UP000058857">
    <property type="component" value="Chromosome 1"/>
</dbReference>
<gene>
    <name evidence="1" type="ORF">LBBP_03503</name>
</gene>
<protein>
    <submittedName>
        <fullName evidence="1">Toxin-antitoxin system, antitoxin component, ribbon-helix-helix domain protein</fullName>
    </submittedName>
</protein>
<dbReference type="AlphaFoldDB" id="A0A0S2IW21"/>
<organism evidence="1">
    <name type="scientific">Leptospira borgpetersenii serovar Ballum</name>
    <dbReference type="NCBI Taxonomy" id="280505"/>
    <lineage>
        <taxon>Bacteria</taxon>
        <taxon>Pseudomonadati</taxon>
        <taxon>Spirochaetota</taxon>
        <taxon>Spirochaetia</taxon>
        <taxon>Leptospirales</taxon>
        <taxon>Leptospiraceae</taxon>
        <taxon>Leptospira</taxon>
    </lineage>
</organism>
<dbReference type="EMBL" id="CP012029">
    <property type="protein sequence ID" value="ALO27693.1"/>
    <property type="molecule type" value="Genomic_DNA"/>
</dbReference>
<reference evidence="1 2" key="1">
    <citation type="journal article" date="2015" name="PLoS Negl. Trop. Dis.">
        <title>Distribution of Plasmids in Distinct Leptospira Pathogenic Species.</title>
        <authorList>
            <person name="Wang Y."/>
            <person name="Zhuang X."/>
            <person name="Zhong Y."/>
            <person name="Zhang C."/>
            <person name="Zhang Y."/>
            <person name="Zeng L."/>
            <person name="Zhu Y."/>
            <person name="He P."/>
            <person name="Dong K."/>
            <person name="Pal U."/>
            <person name="Guo X."/>
            <person name="Qin J."/>
        </authorList>
    </citation>
    <scope>NUCLEOTIDE SEQUENCE [LARGE SCALE GENOMIC DNA]</scope>
    <source>
        <strain evidence="1 2">56604</strain>
    </source>
</reference>
<accession>A0A0S2IW21</accession>
<dbReference type="PATRIC" id="fig|280505.15.peg.3414"/>
<proteinExistence type="predicted"/>
<name>A0A0S2IW21_LEPBO</name>
<evidence type="ECO:0000313" key="2">
    <source>
        <dbReference type="Proteomes" id="UP000058857"/>
    </source>
</evidence>